<evidence type="ECO:0000313" key="2">
    <source>
        <dbReference type="EMBL" id="CAL5130029.1"/>
    </source>
</evidence>
<dbReference type="Pfam" id="PF03096">
    <property type="entry name" value="Ndr"/>
    <property type="match status" value="1"/>
</dbReference>
<dbReference type="PANTHER" id="PTHR11034">
    <property type="entry name" value="N-MYC DOWNSTREAM REGULATED"/>
    <property type="match status" value="1"/>
</dbReference>
<organism evidence="2 3">
    <name type="scientific">Calicophoron daubneyi</name>
    <name type="common">Rumen fluke</name>
    <name type="synonym">Paramphistomum daubneyi</name>
    <dbReference type="NCBI Taxonomy" id="300641"/>
    <lineage>
        <taxon>Eukaryota</taxon>
        <taxon>Metazoa</taxon>
        <taxon>Spiralia</taxon>
        <taxon>Lophotrochozoa</taxon>
        <taxon>Platyhelminthes</taxon>
        <taxon>Trematoda</taxon>
        <taxon>Digenea</taxon>
        <taxon>Plagiorchiida</taxon>
        <taxon>Pronocephalata</taxon>
        <taxon>Paramphistomoidea</taxon>
        <taxon>Paramphistomidae</taxon>
        <taxon>Calicophoron</taxon>
    </lineage>
</organism>
<dbReference type="SUPFAM" id="SSF53474">
    <property type="entry name" value="alpha/beta-Hydrolases"/>
    <property type="match status" value="1"/>
</dbReference>
<proteinExistence type="inferred from homology"/>
<evidence type="ECO:0008006" key="4">
    <source>
        <dbReference type="Google" id="ProtNLM"/>
    </source>
</evidence>
<comment type="similarity">
    <text evidence="1">Belongs to the NDRG family.</text>
</comment>
<accession>A0AAV2SYN1</accession>
<evidence type="ECO:0000313" key="3">
    <source>
        <dbReference type="Proteomes" id="UP001497525"/>
    </source>
</evidence>
<dbReference type="EMBL" id="CAXLJL010000057">
    <property type="protein sequence ID" value="CAL5130029.1"/>
    <property type="molecule type" value="Genomic_DNA"/>
</dbReference>
<name>A0AAV2SYN1_CALDB</name>
<sequence>MAGLGMANEVHHEVHTEAAGVLNVYVQGNLTPERPVFMTVHDLGCNHYQYEDFVGSSKMLPIMQRAVWLHIDLPGQGDGDEELPASYVFPPIQRLPEAMKSVLDQLKIKQVVLFGDGAGANILARFAIMYDNLVLGAILINCTGASASFTESLKDKLINWKLNISGMNPATESFLILHRFGPTLNTNDEFELRNAVENFRQNLRHSINPKNLNKFITSYMQRKNLADSLSELK</sequence>
<dbReference type="AlphaFoldDB" id="A0AAV2SYN1"/>
<reference evidence="2" key="1">
    <citation type="submission" date="2024-06" db="EMBL/GenBank/DDBJ databases">
        <authorList>
            <person name="Liu X."/>
            <person name="Lenzi L."/>
            <person name="Haldenby T S."/>
            <person name="Uol C."/>
        </authorList>
    </citation>
    <scope>NUCLEOTIDE SEQUENCE</scope>
</reference>
<protein>
    <recommendedName>
        <fullName evidence="4">Ndr family protein</fullName>
    </recommendedName>
</protein>
<dbReference type="Gene3D" id="3.40.50.1820">
    <property type="entry name" value="alpha/beta hydrolase"/>
    <property type="match status" value="1"/>
</dbReference>
<comment type="caution">
    <text evidence="2">The sequence shown here is derived from an EMBL/GenBank/DDBJ whole genome shotgun (WGS) entry which is preliminary data.</text>
</comment>
<evidence type="ECO:0000256" key="1">
    <source>
        <dbReference type="ARBA" id="ARBA00005598"/>
    </source>
</evidence>
<gene>
    <name evidence="2" type="ORF">CDAUBV1_LOCUS1474</name>
</gene>
<dbReference type="InterPro" id="IPR004142">
    <property type="entry name" value="NDRG"/>
</dbReference>
<dbReference type="InterPro" id="IPR029058">
    <property type="entry name" value="AB_hydrolase_fold"/>
</dbReference>
<dbReference type="Proteomes" id="UP001497525">
    <property type="component" value="Unassembled WGS sequence"/>
</dbReference>